<comment type="similarity">
    <text evidence="1 3">Belongs to the type-B carboxylesterase/lipase family.</text>
</comment>
<organism evidence="5 6">
    <name type="scientific">Hymenobacter volaticus</name>
    <dbReference type="NCBI Taxonomy" id="2932254"/>
    <lineage>
        <taxon>Bacteria</taxon>
        <taxon>Pseudomonadati</taxon>
        <taxon>Bacteroidota</taxon>
        <taxon>Cytophagia</taxon>
        <taxon>Cytophagales</taxon>
        <taxon>Hymenobacteraceae</taxon>
        <taxon>Hymenobacter</taxon>
    </lineage>
</organism>
<feature type="chain" id="PRO_5044965534" description="Carboxylic ester hydrolase" evidence="3">
    <location>
        <begin position="21"/>
        <end position="544"/>
    </location>
</feature>
<feature type="signal peptide" evidence="3">
    <location>
        <begin position="1"/>
        <end position="20"/>
    </location>
</feature>
<proteinExistence type="inferred from homology"/>
<dbReference type="EMBL" id="CP095070">
    <property type="protein sequence ID" value="UOQ69951.1"/>
    <property type="molecule type" value="Genomic_DNA"/>
</dbReference>
<evidence type="ECO:0000313" key="5">
    <source>
        <dbReference type="EMBL" id="UOQ69951.1"/>
    </source>
</evidence>
<keyword evidence="6" id="KW-1185">Reference proteome</keyword>
<evidence type="ECO:0000256" key="1">
    <source>
        <dbReference type="ARBA" id="ARBA00005964"/>
    </source>
</evidence>
<dbReference type="EC" id="3.1.1.-" evidence="3"/>
<dbReference type="Gene3D" id="3.40.50.1820">
    <property type="entry name" value="alpha/beta hydrolase"/>
    <property type="match status" value="1"/>
</dbReference>
<gene>
    <name evidence="5" type="ORF">MUN86_30675</name>
</gene>
<evidence type="ECO:0000256" key="2">
    <source>
        <dbReference type="ARBA" id="ARBA00022801"/>
    </source>
</evidence>
<dbReference type="InterPro" id="IPR029058">
    <property type="entry name" value="AB_hydrolase_fold"/>
</dbReference>
<dbReference type="InterPro" id="IPR002018">
    <property type="entry name" value="CarbesteraseB"/>
</dbReference>
<sequence length="544" mass="58285">MRVFFLLLLAVVGACLPALAQQPKTILAPQIKTASGVLEGVREASGIRSFKGIPFAQPPVGALRWKEPQPLASWSGVRKAHQFGPKPMQLPVFGDMNSRSRGMSEDCLYLNVWTPAKLGQERLPVLVYFYGGGWVAGDGSEPRYDGESMARKGIVSVTVNYRLGVFGFLAHPALTQSSGHHASGNYAFLDQTAALRWVQQHIAAFGGDPGKVTIAGESAGSCSVSALMASPLSRNLFAQAIGESGSLIGLGSAPPISLAEAEQDGRTFAETLGATSQAALQAVPADQLLQATAKPSIRWTTVVDGYFLPTSPEAIFTAGEQSKVPLLVGWNSQEMGYQALLGNQKPTVAAYTQAVQQRYGTRAPEVLKRYAATTDEEVEQVATDLASDGFLGFCTWKWADLHSQTGGGKPVYRFFYSRSRPAMRPEVGGATAGLAGGVVKNTNPAASTAPPARGAVHSAEIEYALGNLATNKIYAWTPDDYKVSAVMQQYFASFIKTGTPSGPGLPNWAPINRVVPAPVMHLDVNTRLELEQHRDRYLLLDEIF</sequence>
<dbReference type="Proteomes" id="UP000830401">
    <property type="component" value="Plasmid unnamed9"/>
</dbReference>
<dbReference type="InterPro" id="IPR050309">
    <property type="entry name" value="Type-B_Carboxylest/Lipase"/>
</dbReference>
<keyword evidence="3" id="KW-0732">Signal</keyword>
<dbReference type="InterPro" id="IPR019819">
    <property type="entry name" value="Carboxylesterase_B_CS"/>
</dbReference>
<name>A0ABY4GGD9_9BACT</name>
<evidence type="ECO:0000259" key="4">
    <source>
        <dbReference type="Pfam" id="PF00135"/>
    </source>
</evidence>
<dbReference type="SUPFAM" id="SSF53474">
    <property type="entry name" value="alpha/beta-Hydrolases"/>
    <property type="match status" value="1"/>
</dbReference>
<dbReference type="RefSeq" id="WP_245127800.1">
    <property type="nucleotide sequence ID" value="NZ_CP095070.1"/>
</dbReference>
<keyword evidence="2 3" id="KW-0378">Hydrolase</keyword>
<keyword evidence="5" id="KW-0614">Plasmid</keyword>
<dbReference type="PROSITE" id="PS00122">
    <property type="entry name" value="CARBOXYLESTERASE_B_1"/>
    <property type="match status" value="1"/>
</dbReference>
<geneLocation type="plasmid" evidence="5 6">
    <name>unnamed9</name>
</geneLocation>
<evidence type="ECO:0000313" key="6">
    <source>
        <dbReference type="Proteomes" id="UP000830401"/>
    </source>
</evidence>
<dbReference type="PROSITE" id="PS00941">
    <property type="entry name" value="CARBOXYLESTERASE_B_2"/>
    <property type="match status" value="1"/>
</dbReference>
<evidence type="ECO:0000256" key="3">
    <source>
        <dbReference type="RuleBase" id="RU361235"/>
    </source>
</evidence>
<feature type="domain" description="Carboxylesterase type B" evidence="4">
    <location>
        <begin position="29"/>
        <end position="527"/>
    </location>
</feature>
<accession>A0ABY4GGD9</accession>
<reference evidence="5" key="1">
    <citation type="submission" date="2022-04" db="EMBL/GenBank/DDBJ databases">
        <title>Hymenobacter sp. isolated from the air.</title>
        <authorList>
            <person name="Won M."/>
            <person name="Lee C.-M."/>
            <person name="Woen H.-Y."/>
            <person name="Kwon S.-W."/>
        </authorList>
    </citation>
    <scope>NUCLEOTIDE SEQUENCE</scope>
    <source>
        <strain evidence="5">5420S-77</strain>
        <plasmid evidence="5">unnamed9</plasmid>
    </source>
</reference>
<dbReference type="PANTHER" id="PTHR11559">
    <property type="entry name" value="CARBOXYLESTERASE"/>
    <property type="match status" value="1"/>
</dbReference>
<dbReference type="InterPro" id="IPR019826">
    <property type="entry name" value="Carboxylesterase_B_AS"/>
</dbReference>
<dbReference type="Pfam" id="PF00135">
    <property type="entry name" value="COesterase"/>
    <property type="match status" value="1"/>
</dbReference>
<dbReference type="PROSITE" id="PS51257">
    <property type="entry name" value="PROKAR_LIPOPROTEIN"/>
    <property type="match status" value="1"/>
</dbReference>
<protein>
    <recommendedName>
        <fullName evidence="3">Carboxylic ester hydrolase</fullName>
        <ecNumber evidence="3">3.1.1.-</ecNumber>
    </recommendedName>
</protein>